<name>A0A392VY23_9FABA</name>
<proteinExistence type="predicted"/>
<evidence type="ECO:0000313" key="2">
    <source>
        <dbReference type="Proteomes" id="UP000265520"/>
    </source>
</evidence>
<comment type="caution">
    <text evidence="1">The sequence shown here is derived from an EMBL/GenBank/DDBJ whole genome shotgun (WGS) entry which is preliminary data.</text>
</comment>
<accession>A0A392VY23</accession>
<dbReference type="PANTHER" id="PTHR15503">
    <property type="entry name" value="LDOC1 RELATED"/>
    <property type="match status" value="1"/>
</dbReference>
<dbReference type="InterPro" id="IPR032567">
    <property type="entry name" value="RTL1-rel"/>
</dbReference>
<organism evidence="1 2">
    <name type="scientific">Trifolium medium</name>
    <dbReference type="NCBI Taxonomy" id="97028"/>
    <lineage>
        <taxon>Eukaryota</taxon>
        <taxon>Viridiplantae</taxon>
        <taxon>Streptophyta</taxon>
        <taxon>Embryophyta</taxon>
        <taxon>Tracheophyta</taxon>
        <taxon>Spermatophyta</taxon>
        <taxon>Magnoliopsida</taxon>
        <taxon>eudicotyledons</taxon>
        <taxon>Gunneridae</taxon>
        <taxon>Pentapetalae</taxon>
        <taxon>rosids</taxon>
        <taxon>fabids</taxon>
        <taxon>Fabales</taxon>
        <taxon>Fabaceae</taxon>
        <taxon>Papilionoideae</taxon>
        <taxon>50 kb inversion clade</taxon>
        <taxon>NPAAA clade</taxon>
        <taxon>Hologalegina</taxon>
        <taxon>IRL clade</taxon>
        <taxon>Trifolieae</taxon>
        <taxon>Trifolium</taxon>
    </lineage>
</organism>
<reference evidence="1 2" key="1">
    <citation type="journal article" date="2018" name="Front. Plant Sci.">
        <title>Red Clover (Trifolium pratense) and Zigzag Clover (T. medium) - A Picture of Genomic Similarities and Differences.</title>
        <authorList>
            <person name="Dluhosova J."/>
            <person name="Istvanek J."/>
            <person name="Nedelnik J."/>
            <person name="Repkova J."/>
        </authorList>
    </citation>
    <scope>NUCLEOTIDE SEQUENCE [LARGE SCALE GENOMIC DNA]</scope>
    <source>
        <strain evidence="2">cv. 10/8</strain>
        <tissue evidence="1">Leaf</tissue>
    </source>
</reference>
<protein>
    <submittedName>
        <fullName evidence="1">Enzymatic polyprotein</fullName>
    </submittedName>
</protein>
<dbReference type="AlphaFoldDB" id="A0A392VY23"/>
<feature type="non-terminal residue" evidence="1">
    <location>
        <position position="60"/>
    </location>
</feature>
<dbReference type="Proteomes" id="UP000265520">
    <property type="component" value="Unassembled WGS sequence"/>
</dbReference>
<dbReference type="Gene3D" id="3.10.10.10">
    <property type="entry name" value="HIV Type 1 Reverse Transcriptase, subunit A, domain 1"/>
    <property type="match status" value="1"/>
</dbReference>
<dbReference type="EMBL" id="LXQA011275857">
    <property type="protein sequence ID" value="MCI91575.1"/>
    <property type="molecule type" value="Genomic_DNA"/>
</dbReference>
<dbReference type="InterPro" id="IPR043502">
    <property type="entry name" value="DNA/RNA_pol_sf"/>
</dbReference>
<keyword evidence="2" id="KW-1185">Reference proteome</keyword>
<dbReference type="PANTHER" id="PTHR15503:SF45">
    <property type="entry name" value="RNA-DIRECTED DNA POLYMERASE HOMOLOG"/>
    <property type="match status" value="1"/>
</dbReference>
<sequence>MEFTIDLIPGTGPISMAPHRMSALELKELKKQLKELLENKFIRPSVSPWGAPVLLVKKKD</sequence>
<evidence type="ECO:0000313" key="1">
    <source>
        <dbReference type="EMBL" id="MCI91575.1"/>
    </source>
</evidence>
<dbReference type="SUPFAM" id="SSF56672">
    <property type="entry name" value="DNA/RNA polymerases"/>
    <property type="match status" value="1"/>
</dbReference>